<dbReference type="InterPro" id="IPR015919">
    <property type="entry name" value="Cadherin-like_sf"/>
</dbReference>
<comment type="caution">
    <text evidence="2">The sequence shown here is derived from an EMBL/GenBank/DDBJ whole genome shotgun (WGS) entry which is preliminary data.</text>
</comment>
<dbReference type="SUPFAM" id="SSF48230">
    <property type="entry name" value="Chondroitin AC/alginate lyase"/>
    <property type="match status" value="1"/>
</dbReference>
<sequence>MARRLRVPVAMAACVLTGAVAIAPLTVATTASAAPETFPTVTLNQITSSEGFVHPGIGVSANRLSQARRQVLAGAEPWASYYAAMVATKYASTTFSSANQGAQTDYPAVDAFNSQAVQSRLIDDAFRAYTQAILYVITGNPAFRENGLRLLRIWSHMDPAKYAYYPDAHIHSGVPLLRMLAAAEILRYSSVNPSGTGYDLTWQAADTTNLKANLVEPMTATFLFSNKRFMNQHLYSLVGALAGAIFTDNRPRYDERVEWFSVNATNPDTYANGGLLSLFQRIDKKDPLNPYGTSFVQHQEMGRDQAHAWDGVAKLSEIARLLTIQGTRLDPVKGTVSTARNAVTPYRFGNNRLLAGAEAFYAFMLGKTIPWIDTSDHAGVLSDAYRGRLFSPIDELYDVYRYDVGINVDDAAPSVAKAARQADGPTLYWGTSQYNFWNSNPDYNPDHWLSLPLAAAGKARPKPTDALVQAETRSIALDTRSSIKREGDRAFVRMSGSKGGTTIAVRTLMYPSRNGYSPVGVLLRTNGTATLQLRKNMSLAPYHTFPVPNTHGQWRYVVYDMDLGLIRGSLAGDNLAYYTVVGPSSTTVDIDSVNLEAKSQLTPPAFGAGRQTTLIAVAGASLSRSLAATDAGGDTLTYDSSGLPSGATLDSSTGALSWSPGAGDTGTHAFLAVASDGTVDTVLSVTVKVVANRAAAVTAALAGYDPTRAYVRETLSSLDTARKAAEEAAGDADDGSFAARIEDLQAAVAGLRLLSPRLPDGTLDYRGIVSSPTLNAYAIDNMADGDFNSISGDLRAPFVLDAGAGFRTRADAFGLQARWNFANRSEGANVYGSNDGTAWTLLTARETTNTTEARFAMETLPVRAEVKDQSFRFLKVQVDHPGVPTDPAYPGLSSFSELRVHGERVQTVRAVTSASLSSSNATPGTAVDGDTVTLDLVASEPLAMVTAKIEGVEATITSTDSQHWRATAVLPDNVGYGRALRFAADYTTAAGGIGSTVLQTTDGTSLALWNTHITVVPPDPSWVTASTVSWPGTGTQAGNGWKMFDGDITTYTDTTTANGWVTVTPPSGTTLDVNAVRIRPRVGYPARANGTVLQKSTDGGATWTTLVTITGVTADAEWYLFPLAQNESVPRLRVLDEHGGNTNIAEVQLLRFDGTLM</sequence>
<reference evidence="2" key="1">
    <citation type="submission" date="2022-12" db="EMBL/GenBank/DDBJ databases">
        <title>New Phytohabitans aurantiacus sp. RD004123 nov., an actinomycete isolated from soil.</title>
        <authorList>
            <person name="Triningsih D.W."/>
            <person name="Harunari E."/>
            <person name="Igarashi Y."/>
        </authorList>
    </citation>
    <scope>NUCLEOTIDE SEQUENCE</scope>
    <source>
        <strain evidence="2">RD004123</strain>
    </source>
</reference>
<gene>
    <name evidence="2" type="ORF">Pa4123_74960</name>
</gene>
<dbReference type="Pfam" id="PF05345">
    <property type="entry name" value="He_PIG"/>
    <property type="match status" value="1"/>
</dbReference>
<dbReference type="Gene3D" id="1.50.10.100">
    <property type="entry name" value="Chondroitin AC/alginate lyase"/>
    <property type="match status" value="1"/>
</dbReference>
<dbReference type="InterPro" id="IPR008929">
    <property type="entry name" value="Chondroitin_lyas"/>
</dbReference>
<organism evidence="2 3">
    <name type="scientific">Phytohabitans aurantiacus</name>
    <dbReference type="NCBI Taxonomy" id="3016789"/>
    <lineage>
        <taxon>Bacteria</taxon>
        <taxon>Bacillati</taxon>
        <taxon>Actinomycetota</taxon>
        <taxon>Actinomycetes</taxon>
        <taxon>Micromonosporales</taxon>
        <taxon>Micromonosporaceae</taxon>
    </lineage>
</organism>
<keyword evidence="3" id="KW-1185">Reference proteome</keyword>
<dbReference type="Gene3D" id="2.60.40.10">
    <property type="entry name" value="Immunoglobulins"/>
    <property type="match status" value="1"/>
</dbReference>
<accession>A0ABQ5R736</accession>
<proteinExistence type="predicted"/>
<feature type="chain" id="PRO_5045513843" description="F5/8 type C domain-containing protein" evidence="1">
    <location>
        <begin position="34"/>
        <end position="1157"/>
    </location>
</feature>
<dbReference type="RefSeq" id="WP_281903714.1">
    <property type="nucleotide sequence ID" value="NZ_BSDI01000056.1"/>
</dbReference>
<name>A0ABQ5R736_9ACTN</name>
<evidence type="ECO:0008006" key="4">
    <source>
        <dbReference type="Google" id="ProtNLM"/>
    </source>
</evidence>
<evidence type="ECO:0000313" key="2">
    <source>
        <dbReference type="EMBL" id="GLI02218.1"/>
    </source>
</evidence>
<evidence type="ECO:0000256" key="1">
    <source>
        <dbReference type="SAM" id="SignalP"/>
    </source>
</evidence>
<dbReference type="EMBL" id="BSDI01000056">
    <property type="protein sequence ID" value="GLI02218.1"/>
    <property type="molecule type" value="Genomic_DNA"/>
</dbReference>
<dbReference type="Proteomes" id="UP001144280">
    <property type="component" value="Unassembled WGS sequence"/>
</dbReference>
<dbReference type="InterPro" id="IPR013783">
    <property type="entry name" value="Ig-like_fold"/>
</dbReference>
<keyword evidence="1" id="KW-0732">Signal</keyword>
<feature type="signal peptide" evidence="1">
    <location>
        <begin position="1"/>
        <end position="33"/>
    </location>
</feature>
<protein>
    <recommendedName>
        <fullName evidence="4">F5/8 type C domain-containing protein</fullName>
    </recommendedName>
</protein>
<dbReference type="Gene3D" id="2.60.120.260">
    <property type="entry name" value="Galactose-binding domain-like"/>
    <property type="match status" value="2"/>
</dbReference>
<dbReference type="SUPFAM" id="SSF49313">
    <property type="entry name" value="Cadherin-like"/>
    <property type="match status" value="1"/>
</dbReference>
<evidence type="ECO:0000313" key="3">
    <source>
        <dbReference type="Proteomes" id="UP001144280"/>
    </source>
</evidence>